<feature type="compositionally biased region" description="Basic and acidic residues" evidence="1">
    <location>
        <begin position="27"/>
        <end position="50"/>
    </location>
</feature>
<evidence type="ECO:0000313" key="3">
    <source>
        <dbReference type="Proteomes" id="UP000594638"/>
    </source>
</evidence>
<accession>A0A8S0ULB4</accession>
<dbReference type="Proteomes" id="UP000594638">
    <property type="component" value="Unassembled WGS sequence"/>
</dbReference>
<dbReference type="AlphaFoldDB" id="A0A8S0ULB4"/>
<protein>
    <submittedName>
        <fullName evidence="2">Uncharacterized protein</fullName>
    </submittedName>
</protein>
<dbReference type="EMBL" id="CACTIH010008218">
    <property type="protein sequence ID" value="CAA3019341.1"/>
    <property type="molecule type" value="Genomic_DNA"/>
</dbReference>
<comment type="caution">
    <text evidence="2">The sequence shown here is derived from an EMBL/GenBank/DDBJ whole genome shotgun (WGS) entry which is preliminary data.</text>
</comment>
<reference evidence="2 3" key="1">
    <citation type="submission" date="2019-12" db="EMBL/GenBank/DDBJ databases">
        <authorList>
            <person name="Alioto T."/>
            <person name="Alioto T."/>
            <person name="Gomez Garrido J."/>
        </authorList>
    </citation>
    <scope>NUCLEOTIDE SEQUENCE [LARGE SCALE GENOMIC DNA]</scope>
</reference>
<feature type="non-terminal residue" evidence="2">
    <location>
        <position position="1"/>
    </location>
</feature>
<gene>
    <name evidence="2" type="ORF">OLEA9_A092580</name>
</gene>
<evidence type="ECO:0000256" key="1">
    <source>
        <dbReference type="SAM" id="MobiDB-lite"/>
    </source>
</evidence>
<organism evidence="2 3">
    <name type="scientific">Olea europaea subsp. europaea</name>
    <dbReference type="NCBI Taxonomy" id="158383"/>
    <lineage>
        <taxon>Eukaryota</taxon>
        <taxon>Viridiplantae</taxon>
        <taxon>Streptophyta</taxon>
        <taxon>Embryophyta</taxon>
        <taxon>Tracheophyta</taxon>
        <taxon>Spermatophyta</taxon>
        <taxon>Magnoliopsida</taxon>
        <taxon>eudicotyledons</taxon>
        <taxon>Gunneridae</taxon>
        <taxon>Pentapetalae</taxon>
        <taxon>asterids</taxon>
        <taxon>lamiids</taxon>
        <taxon>Lamiales</taxon>
        <taxon>Oleaceae</taxon>
        <taxon>Oleeae</taxon>
        <taxon>Olea</taxon>
    </lineage>
</organism>
<sequence>RKKAIETEQTEPQPMSKNAKKRLLKQQRYEAKKAEKEAFAKEQKKEKRLR</sequence>
<dbReference type="Gramene" id="OE9A092580T1">
    <property type="protein sequence ID" value="OE9A092580C1"/>
    <property type="gene ID" value="OE9A092580"/>
</dbReference>
<name>A0A8S0ULB4_OLEEU</name>
<proteinExistence type="predicted"/>
<feature type="region of interest" description="Disordered" evidence="1">
    <location>
        <begin position="1"/>
        <end position="50"/>
    </location>
</feature>
<evidence type="ECO:0000313" key="2">
    <source>
        <dbReference type="EMBL" id="CAA3019341.1"/>
    </source>
</evidence>
<keyword evidence="3" id="KW-1185">Reference proteome</keyword>